<name>A0A1Q9D5L5_SYMMI</name>
<dbReference type="InterPro" id="IPR023395">
    <property type="entry name" value="MCP_dom_sf"/>
</dbReference>
<dbReference type="PROSITE" id="PS50920">
    <property type="entry name" value="SOLCAR"/>
    <property type="match status" value="2"/>
</dbReference>
<keyword evidence="3 9" id="KW-0813">Transport</keyword>
<dbReference type="OrthoDB" id="415315at2759"/>
<dbReference type="PANTHER" id="PTHR45667">
    <property type="entry name" value="S-ADENOSYLMETHIONINE MITOCHONDRIAL CARRIER PROTEIN"/>
    <property type="match status" value="1"/>
</dbReference>
<dbReference type="Proteomes" id="UP000186817">
    <property type="component" value="Unassembled WGS sequence"/>
</dbReference>
<dbReference type="Gene3D" id="1.50.40.10">
    <property type="entry name" value="Mitochondrial carrier domain"/>
    <property type="match status" value="1"/>
</dbReference>
<dbReference type="AlphaFoldDB" id="A0A1Q9D5L5"/>
<feature type="repeat" description="Solcar" evidence="8">
    <location>
        <begin position="182"/>
        <end position="262"/>
    </location>
</feature>
<dbReference type="OMA" id="ANDHEVS"/>
<evidence type="ECO:0000313" key="11">
    <source>
        <dbReference type="EMBL" id="OLP90473.1"/>
    </source>
</evidence>
<organism evidence="11 12">
    <name type="scientific">Symbiodinium microadriaticum</name>
    <name type="common">Dinoflagellate</name>
    <name type="synonym">Zooxanthella microadriatica</name>
    <dbReference type="NCBI Taxonomy" id="2951"/>
    <lineage>
        <taxon>Eukaryota</taxon>
        <taxon>Sar</taxon>
        <taxon>Alveolata</taxon>
        <taxon>Dinophyceae</taxon>
        <taxon>Suessiales</taxon>
        <taxon>Symbiodiniaceae</taxon>
        <taxon>Symbiodinium</taxon>
    </lineage>
</organism>
<gene>
    <name evidence="11" type="primary">SAMC1</name>
    <name evidence="11" type="ORF">AK812_SmicGene27959</name>
</gene>
<keyword evidence="6 10" id="KW-1133">Transmembrane helix</keyword>
<accession>A0A1Q9D5L5</accession>
<evidence type="ECO:0000313" key="12">
    <source>
        <dbReference type="Proteomes" id="UP000186817"/>
    </source>
</evidence>
<dbReference type="Pfam" id="PF00153">
    <property type="entry name" value="Mito_carr"/>
    <property type="match status" value="2"/>
</dbReference>
<protein>
    <submittedName>
        <fullName evidence="11">S-adenosylmethionine carrier 1, chloroplastic/mitochondrial</fullName>
    </submittedName>
</protein>
<feature type="transmembrane region" description="Helical" evidence="10">
    <location>
        <begin position="49"/>
        <end position="73"/>
    </location>
</feature>
<evidence type="ECO:0000256" key="3">
    <source>
        <dbReference type="ARBA" id="ARBA00022448"/>
    </source>
</evidence>
<keyword evidence="7 8" id="KW-0472">Membrane</keyword>
<comment type="similarity">
    <text evidence="2 9">Belongs to the mitochondrial carrier (TC 2.A.29) family.</text>
</comment>
<dbReference type="EMBL" id="LSRX01000709">
    <property type="protein sequence ID" value="OLP90473.1"/>
    <property type="molecule type" value="Genomic_DNA"/>
</dbReference>
<evidence type="ECO:0000256" key="7">
    <source>
        <dbReference type="ARBA" id="ARBA00023136"/>
    </source>
</evidence>
<feature type="repeat" description="Solcar" evidence="8">
    <location>
        <begin position="84"/>
        <end position="166"/>
    </location>
</feature>
<comment type="subcellular location">
    <subcellularLocation>
        <location evidence="1">Membrane</location>
        <topology evidence="1">Multi-pass membrane protein</topology>
    </subcellularLocation>
</comment>
<evidence type="ECO:0000256" key="8">
    <source>
        <dbReference type="PROSITE-ProRule" id="PRU00282"/>
    </source>
</evidence>
<dbReference type="InterPro" id="IPR018108">
    <property type="entry name" value="MCP_transmembrane"/>
</dbReference>
<dbReference type="GO" id="GO:0016020">
    <property type="term" value="C:membrane"/>
    <property type="evidence" value="ECO:0007669"/>
    <property type="project" value="UniProtKB-SubCell"/>
</dbReference>
<evidence type="ECO:0000256" key="4">
    <source>
        <dbReference type="ARBA" id="ARBA00022692"/>
    </source>
</evidence>
<sequence>MGRLLQTAMAEAAGGACAAVLAESVLYAVDSAKVRAQALEIAGASNWKILFRGMVPTIALGSVPVFGSFFFCFAPMKVKLQDYDWEVLIPCASAICAVPATLVGVPADVLKKRLVLGIDANAGKAISHILSVQGWRGFFFGWHVNLIKDLPFAGVKIGFYEMFVSQWRAWHGLPKSEAMSPSGAAFCGVASGIACGILTCPLDVINTRIKADSSSRSILHVASSILQTEGVAAFFRGVAMRSFVLAVGSSIFWPIQHGVSSQLQA</sequence>
<reference evidence="11 12" key="1">
    <citation type="submission" date="2016-02" db="EMBL/GenBank/DDBJ databases">
        <title>Genome analysis of coral dinoflagellate symbionts highlights evolutionary adaptations to a symbiotic lifestyle.</title>
        <authorList>
            <person name="Aranda M."/>
            <person name="Li Y."/>
            <person name="Liew Y.J."/>
            <person name="Baumgarten S."/>
            <person name="Simakov O."/>
            <person name="Wilson M."/>
            <person name="Piel J."/>
            <person name="Ashoor H."/>
            <person name="Bougouffa S."/>
            <person name="Bajic V.B."/>
            <person name="Ryu T."/>
            <person name="Ravasi T."/>
            <person name="Bayer T."/>
            <person name="Micklem G."/>
            <person name="Kim H."/>
            <person name="Bhak J."/>
            <person name="Lajeunesse T.C."/>
            <person name="Voolstra C.R."/>
        </authorList>
    </citation>
    <scope>NUCLEOTIDE SEQUENCE [LARGE SCALE GENOMIC DNA]</scope>
    <source>
        <strain evidence="11 12">CCMP2467</strain>
    </source>
</reference>
<evidence type="ECO:0000256" key="6">
    <source>
        <dbReference type="ARBA" id="ARBA00022989"/>
    </source>
</evidence>
<keyword evidence="12" id="KW-1185">Reference proteome</keyword>
<evidence type="ECO:0000256" key="2">
    <source>
        <dbReference type="ARBA" id="ARBA00006375"/>
    </source>
</evidence>
<keyword evidence="4 8" id="KW-0812">Transmembrane</keyword>
<comment type="caution">
    <text evidence="11">The sequence shown here is derived from an EMBL/GenBank/DDBJ whole genome shotgun (WGS) entry which is preliminary data.</text>
</comment>
<evidence type="ECO:0000256" key="1">
    <source>
        <dbReference type="ARBA" id="ARBA00004141"/>
    </source>
</evidence>
<evidence type="ECO:0000256" key="5">
    <source>
        <dbReference type="ARBA" id="ARBA00022737"/>
    </source>
</evidence>
<proteinExistence type="inferred from homology"/>
<dbReference type="SUPFAM" id="SSF103506">
    <property type="entry name" value="Mitochondrial carrier"/>
    <property type="match status" value="1"/>
</dbReference>
<evidence type="ECO:0000256" key="9">
    <source>
        <dbReference type="RuleBase" id="RU000488"/>
    </source>
</evidence>
<keyword evidence="5" id="KW-0677">Repeat</keyword>
<evidence type="ECO:0000256" key="10">
    <source>
        <dbReference type="SAM" id="Phobius"/>
    </source>
</evidence>